<keyword evidence="2" id="KW-1185">Reference proteome</keyword>
<dbReference type="InterPro" id="IPR009057">
    <property type="entry name" value="Homeodomain-like_sf"/>
</dbReference>
<reference evidence="1 2" key="1">
    <citation type="journal article" date="2020" name="ISME J.">
        <title>Comparative genomics reveals insights into cyanobacterial evolution and habitat adaptation.</title>
        <authorList>
            <person name="Chen M.Y."/>
            <person name="Teng W.K."/>
            <person name="Zhao L."/>
            <person name="Hu C.X."/>
            <person name="Zhou Y.K."/>
            <person name="Han B.P."/>
            <person name="Song L.R."/>
            <person name="Shu W.S."/>
        </authorList>
    </citation>
    <scope>NUCLEOTIDE SEQUENCE [LARGE SCALE GENOMIC DNA]</scope>
    <source>
        <strain evidence="1 2">FACHB-130</strain>
    </source>
</reference>
<evidence type="ECO:0000313" key="1">
    <source>
        <dbReference type="EMBL" id="MBD2593286.1"/>
    </source>
</evidence>
<name>A0ABR8FPP1_9NOSO</name>
<dbReference type="EMBL" id="JACJTB010000002">
    <property type="protein sequence ID" value="MBD2593286.1"/>
    <property type="molecule type" value="Genomic_DNA"/>
</dbReference>
<dbReference type="Proteomes" id="UP000603457">
    <property type="component" value="Unassembled WGS sequence"/>
</dbReference>
<gene>
    <name evidence="1" type="ORF">H6G74_02955</name>
</gene>
<dbReference type="SUPFAM" id="SSF46689">
    <property type="entry name" value="Homeodomain-like"/>
    <property type="match status" value="1"/>
</dbReference>
<comment type="caution">
    <text evidence="1">The sequence shown here is derived from an EMBL/GenBank/DDBJ whole genome shotgun (WGS) entry which is preliminary data.</text>
</comment>
<proteinExistence type="predicted"/>
<dbReference type="Pfam" id="PF13384">
    <property type="entry name" value="HTH_23"/>
    <property type="match status" value="1"/>
</dbReference>
<dbReference type="RefSeq" id="WP_190966233.1">
    <property type="nucleotide sequence ID" value="NZ_JACJTB010000002.1"/>
</dbReference>
<accession>A0ABR8FPP1</accession>
<organism evidence="1 2">
    <name type="scientific">Nostoc spongiaeforme FACHB-130</name>
    <dbReference type="NCBI Taxonomy" id="1357510"/>
    <lineage>
        <taxon>Bacteria</taxon>
        <taxon>Bacillati</taxon>
        <taxon>Cyanobacteriota</taxon>
        <taxon>Cyanophyceae</taxon>
        <taxon>Nostocales</taxon>
        <taxon>Nostocaceae</taxon>
        <taxon>Nostoc</taxon>
    </lineage>
</organism>
<sequence length="147" mass="17198">MPASLQIKLSQEEDKALLELSMKDGVPHRVKQRASVVRLNARGWKVKQIAEYWNWADQTVRQAIHRWLSGGIEGLWEADGRGRKRKWTDSHWQQMEQWLEEPRRYSAAQLQKKWEQACGVKVGKEQVRRLVKKKATHGNECAPAHHL</sequence>
<protein>
    <submittedName>
        <fullName evidence="1">Helix-turn-helix domain-containing protein</fullName>
    </submittedName>
</protein>
<evidence type="ECO:0000313" key="2">
    <source>
        <dbReference type="Proteomes" id="UP000603457"/>
    </source>
</evidence>